<proteinExistence type="predicted"/>
<dbReference type="AlphaFoldDB" id="A0A061QK88"/>
<evidence type="ECO:0000313" key="3">
    <source>
        <dbReference type="EMBL" id="JAC60098.1"/>
    </source>
</evidence>
<evidence type="ECO:0000256" key="1">
    <source>
        <dbReference type="SAM" id="Coils"/>
    </source>
</evidence>
<sequence>EALERKLKLEKEEHARTRENYSELVDRERQRSERLESELELAVKHLQKAEDEHHWEIARLEGEVNRGVQERHRLLERIEQIDVVEDAVRDLYLHMKDRTSEAELTQEQLDSERELLKGQNILTVLGALHASLKSLWAFKVDAEAELRGRAASRAQADSDRNSMLQDQMRRLKLSAATAESEMREAKERLRAEQKARAESLAEWQGRASEMAEMQERLTQETRELAEENGRLRAAMDLAMDEGRKRDDLVLKNKELQSARHFDKIGSTNKLRQQWHEHLLIMREMENEVKKRELQLAEKQNVEEKLKRAQIVLDSQKMSLDMEHVKSLERKVRRLEGVLANRDKEIQQLKKQLALLRGSHALSTRKVSKSYGWGTGMSGHTFEDDSGDPNHPMQRDLVDVKSMHKKAVERMASLRSKLDKPPFLDQFEAEYEEKQKHSSNSRNLRFSAADHGAERVGKGRLTATFSSRKKNMRSKGSFSCRSGSRELQRESSVSSNSMIGLKEALLAGKPSTAGCIDPLSRRG</sequence>
<name>A0A061QK88_9CHLO</name>
<feature type="non-terminal residue" evidence="3">
    <location>
        <position position="522"/>
    </location>
</feature>
<reference evidence="3" key="1">
    <citation type="submission" date="2014-05" db="EMBL/GenBank/DDBJ databases">
        <title>The transcriptome of the halophilic microalga Tetraselmis sp. GSL018 isolated from the Great Salt Lake, Utah.</title>
        <authorList>
            <person name="Jinkerson R.E."/>
            <person name="D'Adamo S."/>
            <person name="Posewitz M.C."/>
        </authorList>
    </citation>
    <scope>NUCLEOTIDE SEQUENCE</scope>
    <source>
        <strain evidence="3">GSL018</strain>
    </source>
</reference>
<dbReference type="EMBL" id="GBEZ01027180">
    <property type="protein sequence ID" value="JAC60098.1"/>
    <property type="molecule type" value="Transcribed_RNA"/>
</dbReference>
<protein>
    <submittedName>
        <fullName evidence="3">Uncharacterized protein</fullName>
    </submittedName>
</protein>
<evidence type="ECO:0000256" key="2">
    <source>
        <dbReference type="SAM" id="MobiDB-lite"/>
    </source>
</evidence>
<organism evidence="3">
    <name type="scientific">Tetraselmis sp. GSL018</name>
    <dbReference type="NCBI Taxonomy" id="582737"/>
    <lineage>
        <taxon>Eukaryota</taxon>
        <taxon>Viridiplantae</taxon>
        <taxon>Chlorophyta</taxon>
        <taxon>core chlorophytes</taxon>
        <taxon>Chlorodendrophyceae</taxon>
        <taxon>Chlorodendrales</taxon>
        <taxon>Chlorodendraceae</taxon>
        <taxon>Tetraselmis</taxon>
    </lineage>
</organism>
<accession>A0A061QK88</accession>
<feature type="coiled-coil region" evidence="1">
    <location>
        <begin position="281"/>
        <end position="358"/>
    </location>
</feature>
<feature type="coiled-coil region" evidence="1">
    <location>
        <begin position="7"/>
        <end position="52"/>
    </location>
</feature>
<gene>
    <name evidence="3" type="ORF">TSPGSL018_29811</name>
</gene>
<feature type="coiled-coil region" evidence="1">
    <location>
        <begin position="161"/>
        <end position="234"/>
    </location>
</feature>
<feature type="region of interest" description="Disordered" evidence="2">
    <location>
        <begin position="430"/>
        <end position="495"/>
    </location>
</feature>
<keyword evidence="1" id="KW-0175">Coiled coil</keyword>
<feature type="non-terminal residue" evidence="3">
    <location>
        <position position="1"/>
    </location>
</feature>